<keyword evidence="6" id="KW-0862">Zinc</keyword>
<evidence type="ECO:0000256" key="7">
    <source>
        <dbReference type="ARBA" id="ARBA00022840"/>
    </source>
</evidence>
<dbReference type="InterPro" id="IPR039657">
    <property type="entry name" value="Dimethylallyltransferase"/>
</dbReference>
<gene>
    <name evidence="11" type="ORF">ANDGO_02568</name>
</gene>
<dbReference type="PANTHER" id="PTHR11088:SF89">
    <property type="entry name" value="TRNA DIMETHYLALLYLTRANSFERASE"/>
    <property type="match status" value="1"/>
</dbReference>
<comment type="similarity">
    <text evidence="1 8">Belongs to the IPP transferase family.</text>
</comment>
<feature type="compositionally biased region" description="Polar residues" evidence="9">
    <location>
        <begin position="450"/>
        <end position="462"/>
    </location>
</feature>
<dbReference type="GO" id="GO:0052381">
    <property type="term" value="F:tRNA dimethylallyltransferase activity"/>
    <property type="evidence" value="ECO:0007669"/>
    <property type="project" value="InterPro"/>
</dbReference>
<protein>
    <submittedName>
        <fullName evidence="11">Mitochondrial tRNA dimethylallyltransferase</fullName>
    </submittedName>
</protein>
<evidence type="ECO:0000259" key="10">
    <source>
        <dbReference type="Pfam" id="PF12171"/>
    </source>
</evidence>
<dbReference type="GO" id="GO:0005524">
    <property type="term" value="F:ATP binding"/>
    <property type="evidence" value="ECO:0007669"/>
    <property type="project" value="UniProtKB-KW"/>
</dbReference>
<dbReference type="PANTHER" id="PTHR11088">
    <property type="entry name" value="TRNA DIMETHYLALLYLTRANSFERASE"/>
    <property type="match status" value="1"/>
</dbReference>
<keyword evidence="7 8" id="KW-0067">ATP-binding</keyword>
<dbReference type="Gene3D" id="3.30.160.60">
    <property type="entry name" value="Classic Zinc Finger"/>
    <property type="match status" value="1"/>
</dbReference>
<dbReference type="InterPro" id="IPR022755">
    <property type="entry name" value="Znf_C2H2_jaz"/>
</dbReference>
<dbReference type="Proteomes" id="UP000799049">
    <property type="component" value="Unassembled WGS sequence"/>
</dbReference>
<evidence type="ECO:0000256" key="3">
    <source>
        <dbReference type="ARBA" id="ARBA00022723"/>
    </source>
</evidence>
<dbReference type="SUPFAM" id="SSF57667">
    <property type="entry name" value="beta-beta-alpha zinc fingers"/>
    <property type="match status" value="1"/>
</dbReference>
<comment type="caution">
    <text evidence="11">The sequence shown here is derived from an EMBL/GenBank/DDBJ whole genome shotgun (WGS) entry which is preliminary data.</text>
</comment>
<dbReference type="InterPro" id="IPR027417">
    <property type="entry name" value="P-loop_NTPase"/>
</dbReference>
<dbReference type="EMBL" id="VRVR01000010">
    <property type="protein sequence ID" value="KAF0852922.1"/>
    <property type="molecule type" value="Genomic_DNA"/>
</dbReference>
<dbReference type="Gene3D" id="3.40.50.300">
    <property type="entry name" value="P-loop containing nucleotide triphosphate hydrolases"/>
    <property type="match status" value="1"/>
</dbReference>
<dbReference type="GO" id="GO:0006400">
    <property type="term" value="P:tRNA modification"/>
    <property type="evidence" value="ECO:0007669"/>
    <property type="project" value="TreeGrafter"/>
</dbReference>
<dbReference type="Pfam" id="PF01715">
    <property type="entry name" value="IPPT"/>
    <property type="match status" value="1"/>
</dbReference>
<evidence type="ECO:0000256" key="4">
    <source>
        <dbReference type="ARBA" id="ARBA00022741"/>
    </source>
</evidence>
<dbReference type="InterPro" id="IPR036236">
    <property type="entry name" value="Znf_C2H2_sf"/>
</dbReference>
<dbReference type="GO" id="GO:0005739">
    <property type="term" value="C:mitochondrion"/>
    <property type="evidence" value="ECO:0007669"/>
    <property type="project" value="TreeGrafter"/>
</dbReference>
<dbReference type="Gene3D" id="1.10.20.140">
    <property type="match status" value="1"/>
</dbReference>
<keyword evidence="2 8" id="KW-0808">Transferase</keyword>
<dbReference type="HAMAP" id="MF_00185">
    <property type="entry name" value="IPP_trans"/>
    <property type="match status" value="1"/>
</dbReference>
<dbReference type="NCBIfam" id="TIGR00174">
    <property type="entry name" value="miaA"/>
    <property type="match status" value="1"/>
</dbReference>
<evidence type="ECO:0000256" key="9">
    <source>
        <dbReference type="SAM" id="MobiDB-lite"/>
    </source>
</evidence>
<feature type="region of interest" description="Disordered" evidence="9">
    <location>
        <begin position="439"/>
        <end position="469"/>
    </location>
</feature>
<dbReference type="AlphaFoldDB" id="A0A8K0AHB1"/>
<evidence type="ECO:0000256" key="6">
    <source>
        <dbReference type="ARBA" id="ARBA00022833"/>
    </source>
</evidence>
<accession>A0A8K0AHB1</accession>
<keyword evidence="12" id="KW-1185">Reference proteome</keyword>
<name>A0A8K0AHB1_ANDGO</name>
<evidence type="ECO:0000256" key="1">
    <source>
        <dbReference type="ARBA" id="ARBA00005842"/>
    </source>
</evidence>
<evidence type="ECO:0000313" key="12">
    <source>
        <dbReference type="Proteomes" id="UP000799049"/>
    </source>
</evidence>
<evidence type="ECO:0000256" key="2">
    <source>
        <dbReference type="ARBA" id="ARBA00022679"/>
    </source>
</evidence>
<evidence type="ECO:0000313" key="11">
    <source>
        <dbReference type="EMBL" id="KAF0852922.1"/>
    </source>
</evidence>
<dbReference type="SUPFAM" id="SSF52540">
    <property type="entry name" value="P-loop containing nucleoside triphosphate hydrolases"/>
    <property type="match status" value="2"/>
</dbReference>
<evidence type="ECO:0000256" key="5">
    <source>
        <dbReference type="ARBA" id="ARBA00022771"/>
    </source>
</evidence>
<proteinExistence type="inferred from homology"/>
<dbReference type="InterPro" id="IPR018022">
    <property type="entry name" value="IPT"/>
</dbReference>
<keyword evidence="5" id="KW-0863">Zinc-finger</keyword>
<dbReference type="GO" id="GO:0008270">
    <property type="term" value="F:zinc ion binding"/>
    <property type="evidence" value="ECO:0007669"/>
    <property type="project" value="UniProtKB-KW"/>
</dbReference>
<feature type="domain" description="Zinc finger double-stranded RNA binding" evidence="10">
    <location>
        <begin position="405"/>
        <end position="429"/>
    </location>
</feature>
<sequence>MYRLSRFLFAPLQSQKRMEDIRPHLHKCVFVVGPTASGKSAVAIQLAKVFDGEVVNCDAMQSYKGLDIVTNKASASDQQGIPHHLMSFIDPFATPYVPFDIRKFTDVAVATITDIIGRKKMPIVCGGTNYYVQSLLLKSSLVNESSENEEDDELLTAELDSRDSKSLYAELQRIDPIMAVKLHPNDKRKILRALQVFHKKGIPYSEILVQQESKGMGTFRPSNMRYDAMVLSVTAPRDVLNRRIDERVEQMFENGLLNEIRDFHKRLGQPEVFPNQGLLQSIGFKEFLPFLQSAESLGECKEAMKGRTRRYAIRQAHWIQHQFVNRGLPIFEIRSPWLSHEPEGYFGDITAAVNGFCATPSCYDSIYNNNSDIRGKLTNRTVKITPASGTALSRPQTTLTWKKVRCESCNITMNGENEWTVHLQSSKHKRQLRYLKEVVNRPSQAKKPRLQSNDSESTTAPATDTHGGL</sequence>
<reference evidence="11" key="1">
    <citation type="submission" date="2019-09" db="EMBL/GenBank/DDBJ databases">
        <title>The Mitochondrial Proteome of the Jakobid, Andalucia godoyi, a Protist With the Most Gene-Rich and Bacteria-Like Mitochondrial Genome.</title>
        <authorList>
            <person name="Gray M.W."/>
            <person name="Burger G."/>
            <person name="Derelle R."/>
            <person name="Klimes V."/>
            <person name="Leger M."/>
            <person name="Sarrasin M."/>
            <person name="Vlcek C."/>
            <person name="Roger A.J."/>
            <person name="Elias M."/>
            <person name="Lang B.F."/>
        </authorList>
    </citation>
    <scope>NUCLEOTIDE SEQUENCE</scope>
    <source>
        <strain evidence="11">And28</strain>
    </source>
</reference>
<keyword evidence="4 8" id="KW-0547">Nucleotide-binding</keyword>
<evidence type="ECO:0000256" key="8">
    <source>
        <dbReference type="RuleBase" id="RU003785"/>
    </source>
</evidence>
<dbReference type="Pfam" id="PF12171">
    <property type="entry name" value="zf-C2H2_jaz"/>
    <property type="match status" value="1"/>
</dbReference>
<organism evidence="11 12">
    <name type="scientific">Andalucia godoyi</name>
    <name type="common">Flagellate</name>
    <dbReference type="NCBI Taxonomy" id="505711"/>
    <lineage>
        <taxon>Eukaryota</taxon>
        <taxon>Discoba</taxon>
        <taxon>Jakobida</taxon>
        <taxon>Andalucina</taxon>
        <taxon>Andaluciidae</taxon>
        <taxon>Andalucia</taxon>
    </lineage>
</organism>
<dbReference type="OrthoDB" id="775260at2759"/>
<keyword evidence="3" id="KW-0479">Metal-binding</keyword>